<evidence type="ECO:0000256" key="1">
    <source>
        <dbReference type="SAM" id="MobiDB-lite"/>
    </source>
</evidence>
<dbReference type="AlphaFoldDB" id="A0A6J4SWI3"/>
<protein>
    <submittedName>
        <fullName evidence="2">Probable iron binding protein from the HesB_IscA_SufA family</fullName>
    </submittedName>
</protein>
<feature type="compositionally biased region" description="Basic and acidic residues" evidence="1">
    <location>
        <begin position="1"/>
        <end position="19"/>
    </location>
</feature>
<feature type="non-terminal residue" evidence="2">
    <location>
        <position position="109"/>
    </location>
</feature>
<organism evidence="2">
    <name type="scientific">uncultured Sphingomonas sp</name>
    <dbReference type="NCBI Taxonomy" id="158754"/>
    <lineage>
        <taxon>Bacteria</taxon>
        <taxon>Pseudomonadati</taxon>
        <taxon>Pseudomonadota</taxon>
        <taxon>Alphaproteobacteria</taxon>
        <taxon>Sphingomonadales</taxon>
        <taxon>Sphingomonadaceae</taxon>
        <taxon>Sphingomonas</taxon>
        <taxon>environmental samples</taxon>
    </lineage>
</organism>
<gene>
    <name evidence="2" type="ORF">AVDCRST_MAG31-744</name>
</gene>
<proteinExistence type="predicted"/>
<feature type="compositionally biased region" description="Basic residues" evidence="1">
    <location>
        <begin position="31"/>
        <end position="43"/>
    </location>
</feature>
<name>A0A6J4SWI3_9SPHN</name>
<sequence length="109" mass="13185">GSDCHPDQQRREARRRDRPAPGQTTDAAPVGRRRRVRRLHLQIRARGSGRDRRHDRGNRRRQAGGRPDEPGIGRRLRSRLRRRPRRRRLQGPKSQRRERLRLRFELQRL</sequence>
<reference evidence="2" key="1">
    <citation type="submission" date="2020-02" db="EMBL/GenBank/DDBJ databases">
        <authorList>
            <person name="Meier V. D."/>
        </authorList>
    </citation>
    <scope>NUCLEOTIDE SEQUENCE</scope>
    <source>
        <strain evidence="2">AVDCRST_MAG31</strain>
    </source>
</reference>
<accession>A0A6J4SWI3</accession>
<evidence type="ECO:0000313" key="2">
    <source>
        <dbReference type="EMBL" id="CAA9507141.1"/>
    </source>
</evidence>
<feature type="compositionally biased region" description="Basic residues" evidence="1">
    <location>
        <begin position="74"/>
        <end position="94"/>
    </location>
</feature>
<feature type="region of interest" description="Disordered" evidence="1">
    <location>
        <begin position="1"/>
        <end position="109"/>
    </location>
</feature>
<dbReference type="EMBL" id="CADCWA010000047">
    <property type="protein sequence ID" value="CAA9507141.1"/>
    <property type="molecule type" value="Genomic_DNA"/>
</dbReference>
<feature type="compositionally biased region" description="Basic and acidic residues" evidence="1">
    <location>
        <begin position="95"/>
        <end position="109"/>
    </location>
</feature>
<feature type="non-terminal residue" evidence="2">
    <location>
        <position position="1"/>
    </location>
</feature>